<name>A0A0M0EC54_KOMEU</name>
<evidence type="ECO:0000313" key="2">
    <source>
        <dbReference type="Proteomes" id="UP000037566"/>
    </source>
</evidence>
<evidence type="ECO:0000313" key="1">
    <source>
        <dbReference type="EMBL" id="KON62818.1"/>
    </source>
</evidence>
<comment type="caution">
    <text evidence="1">The sequence shown here is derived from an EMBL/GenBank/DDBJ whole genome shotgun (WGS) entry which is preliminary data.</text>
</comment>
<accession>A0A0M0EC54</accession>
<dbReference type="PATRIC" id="fig|33995.3.peg.4090"/>
<dbReference type="AlphaFoldDB" id="A0A0M0EC54"/>
<sequence>MIGFIEVYRADYRVEPICRVLPIAPSTLDHQSVITRDPARASIRVRYDGELMEHIRRI</sequence>
<organism evidence="1 2">
    <name type="scientific">Komagataeibacter europaeus</name>
    <name type="common">Gluconacetobacter europaeus</name>
    <dbReference type="NCBI Taxonomy" id="33995"/>
    <lineage>
        <taxon>Bacteria</taxon>
        <taxon>Pseudomonadati</taxon>
        <taxon>Pseudomonadota</taxon>
        <taxon>Alphaproteobacteria</taxon>
        <taxon>Acetobacterales</taxon>
        <taxon>Acetobacteraceae</taxon>
        <taxon>Komagataeibacter</taxon>
    </lineage>
</organism>
<protein>
    <submittedName>
        <fullName evidence="1">Uncharacterized protein</fullName>
    </submittedName>
</protein>
<proteinExistence type="predicted"/>
<dbReference type="EMBL" id="LHUQ01000063">
    <property type="protein sequence ID" value="KON62818.1"/>
    <property type="molecule type" value="Genomic_DNA"/>
</dbReference>
<dbReference type="STRING" id="33995.KOEU_36920"/>
<dbReference type="Proteomes" id="UP000037566">
    <property type="component" value="Unassembled WGS sequence"/>
</dbReference>
<gene>
    <name evidence="1" type="ORF">KOEU_36920</name>
</gene>
<keyword evidence="2" id="KW-1185">Reference proteome</keyword>
<reference evidence="1" key="1">
    <citation type="submission" date="2015-08" db="EMBL/GenBank/DDBJ databases">
        <title>Draft genome sequence of Komagataeibacter europaeus CECT 8546 a cellulose producer strain from vinegar produced by the traditional method.</title>
        <authorList>
            <person name="Poehlein A."/>
            <person name="Valera M.J."/>
            <person name="Haack F.S."/>
            <person name="Mas A."/>
            <person name="Daniel R."/>
            <person name="Streit W.R."/>
            <person name="Mateo E."/>
        </authorList>
    </citation>
    <scope>NUCLEOTIDE SEQUENCE [LARGE SCALE GENOMIC DNA]</scope>
    <source>
        <strain evidence="1">CECT 8546</strain>
    </source>
</reference>